<dbReference type="GO" id="GO:0008168">
    <property type="term" value="F:methyltransferase activity"/>
    <property type="evidence" value="ECO:0007669"/>
    <property type="project" value="UniProtKB-KW"/>
</dbReference>
<dbReference type="GO" id="GO:0032259">
    <property type="term" value="P:methylation"/>
    <property type="evidence" value="ECO:0007669"/>
    <property type="project" value="UniProtKB-KW"/>
</dbReference>
<evidence type="ECO:0000256" key="1">
    <source>
        <dbReference type="ARBA" id="ARBA00022603"/>
    </source>
</evidence>
<proteinExistence type="predicted"/>
<dbReference type="SUPFAM" id="SSF53335">
    <property type="entry name" value="S-adenosyl-L-methionine-dependent methyltransferases"/>
    <property type="match status" value="1"/>
</dbReference>
<protein>
    <submittedName>
        <fullName evidence="5">Methyltransferase domain-containing protein</fullName>
    </submittedName>
</protein>
<dbReference type="RefSeq" id="WP_217644477.1">
    <property type="nucleotide sequence ID" value="NZ_FPBA01000001.1"/>
</dbReference>
<dbReference type="InterPro" id="IPR041698">
    <property type="entry name" value="Methyltransf_25"/>
</dbReference>
<dbReference type="EMBL" id="FPBA01000001">
    <property type="protein sequence ID" value="SFT36561.1"/>
    <property type="molecule type" value="Genomic_DNA"/>
</dbReference>
<name>A0A1I6XEL2_9ACTN</name>
<keyword evidence="6" id="KW-1185">Reference proteome</keyword>
<evidence type="ECO:0000256" key="3">
    <source>
        <dbReference type="ARBA" id="ARBA00022691"/>
    </source>
</evidence>
<evidence type="ECO:0000313" key="6">
    <source>
        <dbReference type="Proteomes" id="UP000199546"/>
    </source>
</evidence>
<organism evidence="5 6">
    <name type="scientific">Geodermatophilus amargosae</name>
    <dbReference type="NCBI Taxonomy" id="1296565"/>
    <lineage>
        <taxon>Bacteria</taxon>
        <taxon>Bacillati</taxon>
        <taxon>Actinomycetota</taxon>
        <taxon>Actinomycetes</taxon>
        <taxon>Geodermatophilales</taxon>
        <taxon>Geodermatophilaceae</taxon>
        <taxon>Geodermatophilus</taxon>
    </lineage>
</organism>
<keyword evidence="1 5" id="KW-0489">Methyltransferase</keyword>
<dbReference type="STRING" id="1296565.SAMN05660657_00454"/>
<dbReference type="Gene3D" id="3.40.50.150">
    <property type="entry name" value="Vaccinia Virus protein VP39"/>
    <property type="match status" value="1"/>
</dbReference>
<evidence type="ECO:0000256" key="2">
    <source>
        <dbReference type="ARBA" id="ARBA00022679"/>
    </source>
</evidence>
<keyword evidence="2 5" id="KW-0808">Transferase</keyword>
<reference evidence="6" key="1">
    <citation type="submission" date="2016-10" db="EMBL/GenBank/DDBJ databases">
        <authorList>
            <person name="Varghese N."/>
            <person name="Submissions S."/>
        </authorList>
    </citation>
    <scope>NUCLEOTIDE SEQUENCE [LARGE SCALE GENOMIC DNA]</scope>
    <source>
        <strain evidence="6">DSM 46136</strain>
    </source>
</reference>
<dbReference type="Proteomes" id="UP000199546">
    <property type="component" value="Unassembled WGS sequence"/>
</dbReference>
<evidence type="ECO:0000259" key="4">
    <source>
        <dbReference type="Pfam" id="PF13649"/>
    </source>
</evidence>
<dbReference type="CDD" id="cd02440">
    <property type="entry name" value="AdoMet_MTases"/>
    <property type="match status" value="1"/>
</dbReference>
<sequence length="252" mass="26612">MDSTLDRALVSAVAHRWHPVAAPVSDDALARLLERLAPLARGRVLDLGCGSGAWLLPLLAARPELVGVGVDTSAPALDAARDRAAMRGVTGRVEFVQDDAATWQGGPFDAVVCIGATHVFGGPAGTLDAVRRSLRPGGRVLFGDGFWESGPGEAALAGLGAEPGELPDLPGLLAEVQGCGFEPGYAHLSTLAEWDEYEWCWTGALTEWALTEAAGAEREAALEAARTHRRQWLEGYRGELGFLTVVLHDRGS</sequence>
<dbReference type="Pfam" id="PF13649">
    <property type="entry name" value="Methyltransf_25"/>
    <property type="match status" value="1"/>
</dbReference>
<accession>A0A1I6XEL2</accession>
<dbReference type="PANTHER" id="PTHR43464">
    <property type="entry name" value="METHYLTRANSFERASE"/>
    <property type="match status" value="1"/>
</dbReference>
<dbReference type="PANTHER" id="PTHR43464:SF19">
    <property type="entry name" value="UBIQUINONE BIOSYNTHESIS O-METHYLTRANSFERASE, MITOCHONDRIAL"/>
    <property type="match status" value="1"/>
</dbReference>
<feature type="domain" description="Methyltransferase" evidence="4">
    <location>
        <begin position="44"/>
        <end position="138"/>
    </location>
</feature>
<gene>
    <name evidence="5" type="ORF">SAMN05660657_00454</name>
</gene>
<dbReference type="InterPro" id="IPR029063">
    <property type="entry name" value="SAM-dependent_MTases_sf"/>
</dbReference>
<keyword evidence="3" id="KW-0949">S-adenosyl-L-methionine</keyword>
<evidence type="ECO:0000313" key="5">
    <source>
        <dbReference type="EMBL" id="SFT36561.1"/>
    </source>
</evidence>
<dbReference type="AlphaFoldDB" id="A0A1I6XEL2"/>